<evidence type="ECO:0000313" key="2">
    <source>
        <dbReference type="EMBL" id="CAH3120653.1"/>
    </source>
</evidence>
<keyword evidence="3" id="KW-1185">Reference proteome</keyword>
<feature type="transmembrane region" description="Helical" evidence="1">
    <location>
        <begin position="6"/>
        <end position="27"/>
    </location>
</feature>
<protein>
    <submittedName>
        <fullName evidence="2">Uncharacterized protein</fullName>
    </submittedName>
</protein>
<accession>A0AAU9WPA0</accession>
<evidence type="ECO:0000313" key="3">
    <source>
        <dbReference type="Proteomes" id="UP001159428"/>
    </source>
</evidence>
<gene>
    <name evidence="2" type="ORF">PMEA_00009062</name>
</gene>
<keyword evidence="1" id="KW-0472">Membrane</keyword>
<name>A0AAU9WPA0_9CNID</name>
<dbReference type="Proteomes" id="UP001159428">
    <property type="component" value="Unassembled WGS sequence"/>
</dbReference>
<evidence type="ECO:0000256" key="1">
    <source>
        <dbReference type="SAM" id="Phobius"/>
    </source>
</evidence>
<reference evidence="2 3" key="1">
    <citation type="submission" date="2022-05" db="EMBL/GenBank/DDBJ databases">
        <authorList>
            <consortium name="Genoscope - CEA"/>
            <person name="William W."/>
        </authorList>
    </citation>
    <scope>NUCLEOTIDE SEQUENCE [LARGE SCALE GENOMIC DNA]</scope>
</reference>
<organism evidence="2 3">
    <name type="scientific">Pocillopora meandrina</name>
    <dbReference type="NCBI Taxonomy" id="46732"/>
    <lineage>
        <taxon>Eukaryota</taxon>
        <taxon>Metazoa</taxon>
        <taxon>Cnidaria</taxon>
        <taxon>Anthozoa</taxon>
        <taxon>Hexacorallia</taxon>
        <taxon>Scleractinia</taxon>
        <taxon>Astrocoeniina</taxon>
        <taxon>Pocilloporidae</taxon>
        <taxon>Pocillopora</taxon>
    </lineage>
</organism>
<keyword evidence="1" id="KW-1133">Transmembrane helix</keyword>
<dbReference type="EMBL" id="CALNXJ010000018">
    <property type="protein sequence ID" value="CAH3120653.1"/>
    <property type="molecule type" value="Genomic_DNA"/>
</dbReference>
<keyword evidence="1" id="KW-0812">Transmembrane</keyword>
<sequence length="64" mass="7156">MAVDCLYVKFCFFALVCVLAAVYVGIFRDSSGIVFHKFDAAYLHCLKPKVVDFTFGRSKYCGSS</sequence>
<dbReference type="AlphaFoldDB" id="A0AAU9WPA0"/>
<comment type="caution">
    <text evidence="2">The sequence shown here is derived from an EMBL/GenBank/DDBJ whole genome shotgun (WGS) entry which is preliminary data.</text>
</comment>
<proteinExistence type="predicted"/>